<protein>
    <submittedName>
        <fullName evidence="1">Uncharacterized protein</fullName>
    </submittedName>
</protein>
<proteinExistence type="predicted"/>
<comment type="caution">
    <text evidence="1">The sequence shown here is derived from an EMBL/GenBank/DDBJ whole genome shotgun (WGS) entry which is preliminary data.</text>
</comment>
<dbReference type="AlphaFoldDB" id="A0A845U9K2"/>
<dbReference type="RefSeq" id="WP_163098079.1">
    <property type="nucleotide sequence ID" value="NZ_CP127523.1"/>
</dbReference>
<sequence>MDALHPGRHRLKFATTVADRDGALFPKLEMFMPEITRRFPVIGCIATHSTDRRVLCLLESAGVRLATIRADPDAIGRHRREAVALALRGAEQDHIFYADLDHVLRWVENQADEFNTVLDAVIGQDCVVIGRGPQSKAALPRRLAMTEAIVNEIFGLITGHSWDLMMAARGLSHRAAVSIVNGCIVDTVGNDVAWPLFCRQRGFSLGYLEADGLTYRTNTDYAHDIADARDQDPHAWMMRMHLACQHIEAMRPYLAIAQ</sequence>
<organism evidence="1">
    <name type="scientific">Acidithiobacillus ferrianus</name>
    <dbReference type="NCBI Taxonomy" id="2678518"/>
    <lineage>
        <taxon>Bacteria</taxon>
        <taxon>Pseudomonadati</taxon>
        <taxon>Pseudomonadota</taxon>
        <taxon>Acidithiobacillia</taxon>
        <taxon>Acidithiobacillales</taxon>
        <taxon>Acidithiobacillaceae</taxon>
        <taxon>Acidithiobacillus</taxon>
    </lineage>
</organism>
<evidence type="ECO:0000313" key="1">
    <source>
        <dbReference type="EMBL" id="NDU42839.1"/>
    </source>
</evidence>
<accession>A0A845U9K2</accession>
<name>A0A845U9K2_9PROT</name>
<gene>
    <name evidence="1" type="ORF">GL267_09370</name>
</gene>
<dbReference type="EMBL" id="WNJL01000035">
    <property type="protein sequence ID" value="NDU42839.1"/>
    <property type="molecule type" value="Genomic_DNA"/>
</dbReference>
<reference evidence="1" key="1">
    <citation type="submission" date="2019-11" db="EMBL/GenBank/DDBJ databases">
        <title>Acidithiobacillus ferrianus sp. nov.: a facultatively anaerobic and extremely acidophilic chemolithoautotroph.</title>
        <authorList>
            <person name="Norris P.R."/>
            <person name="Falagan C."/>
            <person name="Moya-Beltran A."/>
            <person name="Castro M."/>
            <person name="Quatrini R."/>
            <person name="Johnson D.B."/>
        </authorList>
    </citation>
    <scope>NUCLEOTIDE SEQUENCE [LARGE SCALE GENOMIC DNA]</scope>
    <source>
        <strain evidence="1">MG</strain>
    </source>
</reference>